<evidence type="ECO:0000256" key="1">
    <source>
        <dbReference type="SAM" id="MobiDB-lite"/>
    </source>
</evidence>
<protein>
    <recommendedName>
        <fullName evidence="4">DUF4309 domain-containing protein</fullName>
    </recommendedName>
</protein>
<name>A0ABY5S247_9BACL</name>
<evidence type="ECO:0000313" key="2">
    <source>
        <dbReference type="EMBL" id="UVI27956.1"/>
    </source>
</evidence>
<accession>A0ABY5S247</accession>
<dbReference type="Proteomes" id="UP001057877">
    <property type="component" value="Chromosome"/>
</dbReference>
<evidence type="ECO:0008006" key="4">
    <source>
        <dbReference type="Google" id="ProtNLM"/>
    </source>
</evidence>
<evidence type="ECO:0000313" key="3">
    <source>
        <dbReference type="Proteomes" id="UP001057877"/>
    </source>
</evidence>
<organism evidence="2 3">
    <name type="scientific">Paenibacillus spongiae</name>
    <dbReference type="NCBI Taxonomy" id="2909671"/>
    <lineage>
        <taxon>Bacteria</taxon>
        <taxon>Bacillati</taxon>
        <taxon>Bacillota</taxon>
        <taxon>Bacilli</taxon>
        <taxon>Bacillales</taxon>
        <taxon>Paenibacillaceae</taxon>
        <taxon>Paenibacillus</taxon>
    </lineage>
</organism>
<feature type="compositionally biased region" description="Low complexity" evidence="1">
    <location>
        <begin position="43"/>
        <end position="56"/>
    </location>
</feature>
<feature type="region of interest" description="Disordered" evidence="1">
    <location>
        <begin position="28"/>
        <end position="141"/>
    </location>
</feature>
<dbReference type="EMBL" id="CP091430">
    <property type="protein sequence ID" value="UVI27956.1"/>
    <property type="molecule type" value="Genomic_DNA"/>
</dbReference>
<dbReference type="Gene3D" id="3.40.33.10">
    <property type="entry name" value="CAP"/>
    <property type="match status" value="1"/>
</dbReference>
<keyword evidence="3" id="KW-1185">Reference proteome</keyword>
<sequence length="242" mass="25754">MLPNPARIAAKTSTVLLLSVIIAGCQTTINDPVPEPGTSIGASNLNSDPNSNPDSPQKTYNSATDSGDVPVANAVADDDKTDQPDAETQSSSDKKDAKIDGKPEVTPIKEEKQWDPTAPKLRGIALGDTQTSLDRKLGKPSDAYDLEDESEKLRVNEYDGFAVGFGADKKVRFVEVFKAGVSTELNGLKIGDNKDAAVKALGKPDTNTSSVLAYKAEKALLKIDLEPKTGTIISIKLFHEAE</sequence>
<reference evidence="2" key="1">
    <citation type="submission" date="2022-01" db="EMBL/GenBank/DDBJ databases">
        <title>Paenibacillus spongiae sp. nov., isolated from marine sponge.</title>
        <authorList>
            <person name="Li Z."/>
            <person name="Zhang M."/>
        </authorList>
    </citation>
    <scope>NUCLEOTIDE SEQUENCE</scope>
    <source>
        <strain evidence="2">PHS-Z3</strain>
    </source>
</reference>
<proteinExistence type="predicted"/>
<dbReference type="PROSITE" id="PS51257">
    <property type="entry name" value="PROKAR_LIPOPROTEIN"/>
    <property type="match status" value="1"/>
</dbReference>
<feature type="compositionally biased region" description="Basic and acidic residues" evidence="1">
    <location>
        <begin position="92"/>
        <end position="114"/>
    </location>
</feature>
<gene>
    <name evidence="2" type="ORF">L1F29_21175</name>
</gene>
<dbReference type="RefSeq" id="WP_258384044.1">
    <property type="nucleotide sequence ID" value="NZ_CP091430.1"/>
</dbReference>
<dbReference type="InterPro" id="IPR035940">
    <property type="entry name" value="CAP_sf"/>
</dbReference>